<comment type="caution">
    <text evidence="4">The sequence shown here is derived from an EMBL/GenBank/DDBJ whole genome shotgun (WGS) entry which is preliminary data.</text>
</comment>
<dbReference type="GO" id="GO:0048306">
    <property type="term" value="F:calcium-dependent protein binding"/>
    <property type="evidence" value="ECO:0007669"/>
    <property type="project" value="TreeGrafter"/>
</dbReference>
<dbReference type="InterPro" id="IPR011992">
    <property type="entry name" value="EF-hand-dom_pair"/>
</dbReference>
<dbReference type="Proteomes" id="UP000823561">
    <property type="component" value="Chromosome 13"/>
</dbReference>
<dbReference type="InterPro" id="IPR013787">
    <property type="entry name" value="S100_Ca-bd_sub"/>
</dbReference>
<evidence type="ECO:0000259" key="3">
    <source>
        <dbReference type="PROSITE" id="PS50222"/>
    </source>
</evidence>
<dbReference type="CDD" id="cd00213">
    <property type="entry name" value="S-100"/>
    <property type="match status" value="1"/>
</dbReference>
<dbReference type="InterPro" id="IPR018247">
    <property type="entry name" value="EF_Hand_1_Ca_BS"/>
</dbReference>
<evidence type="ECO:0000313" key="5">
    <source>
        <dbReference type="Proteomes" id="UP000823561"/>
    </source>
</evidence>
<dbReference type="Pfam" id="PF01023">
    <property type="entry name" value="S_100"/>
    <property type="match status" value="1"/>
</dbReference>
<dbReference type="Pfam" id="PF00036">
    <property type="entry name" value="EF-hand_1"/>
    <property type="match status" value="1"/>
</dbReference>
<protein>
    <recommendedName>
        <fullName evidence="3">EF-hand domain-containing protein</fullName>
    </recommendedName>
</protein>
<dbReference type="Gene3D" id="1.10.238.10">
    <property type="entry name" value="EF-hand"/>
    <property type="match status" value="1"/>
</dbReference>
<dbReference type="PANTHER" id="PTHR11639">
    <property type="entry name" value="S100 CALCIUM-BINDING PROTEIN"/>
    <property type="match status" value="1"/>
</dbReference>
<dbReference type="AlphaFoldDB" id="A0AAV6GBI0"/>
<dbReference type="PROSITE" id="PS00018">
    <property type="entry name" value="EF_HAND_1"/>
    <property type="match status" value="1"/>
</dbReference>
<feature type="domain" description="EF-hand" evidence="3">
    <location>
        <begin position="102"/>
        <end position="137"/>
    </location>
</feature>
<evidence type="ECO:0000313" key="4">
    <source>
        <dbReference type="EMBL" id="KAG5270852.1"/>
    </source>
</evidence>
<organism evidence="4 5">
    <name type="scientific">Alosa alosa</name>
    <name type="common">allis shad</name>
    <dbReference type="NCBI Taxonomy" id="278164"/>
    <lineage>
        <taxon>Eukaryota</taxon>
        <taxon>Metazoa</taxon>
        <taxon>Chordata</taxon>
        <taxon>Craniata</taxon>
        <taxon>Vertebrata</taxon>
        <taxon>Euteleostomi</taxon>
        <taxon>Actinopterygii</taxon>
        <taxon>Neopterygii</taxon>
        <taxon>Teleostei</taxon>
        <taxon>Clupei</taxon>
        <taxon>Clupeiformes</taxon>
        <taxon>Clupeoidei</taxon>
        <taxon>Clupeidae</taxon>
        <taxon>Alosa</taxon>
    </lineage>
</organism>
<keyword evidence="5" id="KW-1185">Reference proteome</keyword>
<dbReference type="SMART" id="SM00054">
    <property type="entry name" value="EFh"/>
    <property type="match status" value="1"/>
</dbReference>
<keyword evidence="1" id="KW-0479">Metal-binding</keyword>
<dbReference type="EMBL" id="JADWDJ010000013">
    <property type="protein sequence ID" value="KAG5270852.1"/>
    <property type="molecule type" value="Genomic_DNA"/>
</dbReference>
<dbReference type="GO" id="GO:0048471">
    <property type="term" value="C:perinuclear region of cytoplasm"/>
    <property type="evidence" value="ECO:0007669"/>
    <property type="project" value="TreeGrafter"/>
</dbReference>
<dbReference type="GO" id="GO:0046914">
    <property type="term" value="F:transition metal ion binding"/>
    <property type="evidence" value="ECO:0007669"/>
    <property type="project" value="InterPro"/>
</dbReference>
<dbReference type="SMART" id="SM01394">
    <property type="entry name" value="S_100"/>
    <property type="match status" value="1"/>
</dbReference>
<name>A0AAV6GBI0_9TELE</name>
<accession>A0AAV6GBI0</accession>
<dbReference type="GO" id="GO:0005509">
    <property type="term" value="F:calcium ion binding"/>
    <property type="evidence" value="ECO:0007669"/>
    <property type="project" value="InterPro"/>
</dbReference>
<gene>
    <name evidence="4" type="ORF">AALO_G00173020</name>
</gene>
<evidence type="ECO:0000256" key="2">
    <source>
        <dbReference type="ARBA" id="ARBA00022837"/>
    </source>
</evidence>
<dbReference type="InterPro" id="IPR034325">
    <property type="entry name" value="S-100_dom"/>
</dbReference>
<reference evidence="4" key="1">
    <citation type="submission" date="2020-10" db="EMBL/GenBank/DDBJ databases">
        <title>Chromosome-scale genome assembly of the Allis shad, Alosa alosa.</title>
        <authorList>
            <person name="Margot Z."/>
            <person name="Christophe K."/>
            <person name="Cabau C."/>
            <person name="Louis A."/>
            <person name="Berthelot C."/>
            <person name="Parey E."/>
            <person name="Roest Crollius H."/>
            <person name="Montfort J."/>
            <person name="Robinson-Rechavi M."/>
            <person name="Bucao C."/>
            <person name="Bouchez O."/>
            <person name="Gislard M."/>
            <person name="Lluch J."/>
            <person name="Milhes M."/>
            <person name="Lampietro C."/>
            <person name="Lopez Roques C."/>
            <person name="Donnadieu C."/>
            <person name="Braasch I."/>
            <person name="Desvignes T."/>
            <person name="Postlethwait J."/>
            <person name="Bobe J."/>
            <person name="Guiguen Y."/>
        </authorList>
    </citation>
    <scope>NUCLEOTIDE SEQUENCE</scope>
    <source>
        <strain evidence="4">M-15738</strain>
        <tissue evidence="4">Blood</tissue>
    </source>
</reference>
<dbReference type="InterPro" id="IPR002048">
    <property type="entry name" value="EF_hand_dom"/>
</dbReference>
<evidence type="ECO:0000256" key="1">
    <source>
        <dbReference type="ARBA" id="ARBA00022723"/>
    </source>
</evidence>
<dbReference type="PANTHER" id="PTHR11639:SF126">
    <property type="entry name" value="S100 CALCIUM-BINDING PROTEIN W"/>
    <property type="match status" value="1"/>
</dbReference>
<dbReference type="SUPFAM" id="SSF47473">
    <property type="entry name" value="EF-hand"/>
    <property type="match status" value="1"/>
</dbReference>
<dbReference type="PROSITE" id="PS50222">
    <property type="entry name" value="EF_HAND_2"/>
    <property type="match status" value="1"/>
</dbReference>
<dbReference type="GO" id="GO:0005615">
    <property type="term" value="C:extracellular space"/>
    <property type="evidence" value="ECO:0007669"/>
    <property type="project" value="TreeGrafter"/>
</dbReference>
<proteinExistence type="predicted"/>
<keyword evidence="2" id="KW-0106">Calcium</keyword>
<sequence>MGWDRDMTAGRIRTWVPVGTWTRIWCERCSLLRRCATAPPTRQKSDSSADMSRSRLEQAIMSLVEVYEEYAGKDDKKHQLSQAELAELLQKELASPEFQGKIDPEDIQEAMSKLDKNHDGEVNFREFGMMVGLLARGVYRHKRGKGKGKKKDNE</sequence>